<evidence type="ECO:0000256" key="6">
    <source>
        <dbReference type="ARBA" id="ARBA00022840"/>
    </source>
</evidence>
<dbReference type="EMBL" id="AF512031">
    <property type="protein sequence ID" value="AAP29918.1"/>
    <property type="molecule type" value="Genomic_DNA"/>
</dbReference>
<proteinExistence type="predicted"/>
<evidence type="ECO:0000256" key="8">
    <source>
        <dbReference type="ARBA" id="ARBA00048679"/>
    </source>
</evidence>
<reference evidence="10 11" key="1">
    <citation type="journal article" date="1992" name="Virus Res.">
        <title>Identification of bent DNA and ARS fragments in the genome of Choristoneura fumiferana nuclear polyhedrosis virus.</title>
        <authorList>
            <person name="Lee H.Y."/>
            <person name="Arif B."/>
            <person name="Dobos P."/>
            <person name="Krell P."/>
        </authorList>
    </citation>
    <scope>NUCLEOTIDE SEQUENCE [LARGE SCALE GENOMIC DNA]</scope>
</reference>
<reference evidence="10 11" key="4">
    <citation type="journal article" date="1995" name="Virology">
        <title>Identification, localization, transcription, and sequence analysis of the Choristoneura fumiferana nuclear polyhedrosis virus DNA polymerase gene.</title>
        <authorList>
            <person name="Liu J.J."/>
            <person name="Carstens E.B."/>
        </authorList>
    </citation>
    <scope>NUCLEOTIDE SEQUENCE [LARGE SCALE GENOMIC DNA]</scope>
</reference>
<keyword evidence="4" id="KW-0547">Nucleotide-binding</keyword>
<name>Q7TLM0_NPVCF</name>
<dbReference type="Pfam" id="PF00069">
    <property type="entry name" value="Pkinase"/>
    <property type="match status" value="1"/>
</dbReference>
<evidence type="ECO:0000256" key="1">
    <source>
        <dbReference type="ARBA" id="ARBA00012513"/>
    </source>
</evidence>
<dbReference type="OrthoDB" id="8955at10239"/>
<keyword evidence="2" id="KW-0723">Serine/threonine-protein kinase</keyword>
<dbReference type="GeneID" id="1482778"/>
<reference evidence="10 11" key="5">
    <citation type="journal article" date="1996" name="Virology">
        <title>Studies of Choristoneura fumiferana nuclear polyhedrosis virus gene expression in insect cells.</title>
        <authorList>
            <person name="Qiu W."/>
            <person name="Liu J.J."/>
            <person name="Carstens E.B."/>
        </authorList>
    </citation>
    <scope>NUCLEOTIDE SEQUENCE [LARGE SCALE GENOMIC DNA]</scope>
</reference>
<evidence type="ECO:0000256" key="7">
    <source>
        <dbReference type="ARBA" id="ARBA00047899"/>
    </source>
</evidence>
<dbReference type="SMART" id="SM00220">
    <property type="entry name" value="S_TKc"/>
    <property type="match status" value="1"/>
</dbReference>
<reference evidence="10 11" key="6">
    <citation type="journal article" date="1996" name="Virology">
        <title>Identification, molecular cloning, and transcription analysis of the Choristoneura fumiferana nuclear polyhedrosis virus spindle-like protein gene.</title>
        <authorList>
            <person name="Liu J.J."/>
            <person name="Carstens E.B."/>
        </authorList>
    </citation>
    <scope>NUCLEOTIDE SEQUENCE [LARGE SCALE GENOMIC DNA]</scope>
</reference>
<dbReference type="InterPro" id="IPR008271">
    <property type="entry name" value="Ser/Thr_kinase_AS"/>
</dbReference>
<keyword evidence="6" id="KW-0067">ATP-binding</keyword>
<evidence type="ECO:0000313" key="11">
    <source>
        <dbReference type="Proteomes" id="UP000204418"/>
    </source>
</evidence>
<reference evidence="10 11" key="2">
    <citation type="journal article" date="1995" name="J. Gen. Virol.">
        <title>Characterization, sequencing and phylogeny of the ecdysteroid UDP-glucosyltransferase gene from two distinct nuclear polyhedrosis viruses isolated from Choristoneura fumiferana.</title>
        <authorList>
            <person name="Barrett J.W."/>
            <person name="Krell P.J."/>
            <person name="Arif B.M."/>
        </authorList>
    </citation>
    <scope>NUCLEOTIDE SEQUENCE [LARGE SCALE GENOMIC DNA]</scope>
</reference>
<dbReference type="SUPFAM" id="SSF56112">
    <property type="entry name" value="Protein kinase-like (PK-like)"/>
    <property type="match status" value="1"/>
</dbReference>
<evidence type="ECO:0000256" key="3">
    <source>
        <dbReference type="ARBA" id="ARBA00022679"/>
    </source>
</evidence>
<comment type="catalytic activity">
    <reaction evidence="8">
        <text>L-seryl-[protein] + ATP = O-phospho-L-seryl-[protein] + ADP + H(+)</text>
        <dbReference type="Rhea" id="RHEA:17989"/>
        <dbReference type="Rhea" id="RHEA-COMP:9863"/>
        <dbReference type="Rhea" id="RHEA-COMP:11604"/>
        <dbReference type="ChEBI" id="CHEBI:15378"/>
        <dbReference type="ChEBI" id="CHEBI:29999"/>
        <dbReference type="ChEBI" id="CHEBI:30616"/>
        <dbReference type="ChEBI" id="CHEBI:83421"/>
        <dbReference type="ChEBI" id="CHEBI:456216"/>
        <dbReference type="EC" id="2.7.11.1"/>
    </reaction>
</comment>
<dbReference type="EC" id="2.7.11.1" evidence="1"/>
<dbReference type="PROSITE" id="PS00108">
    <property type="entry name" value="PROTEIN_KINASE_ST"/>
    <property type="match status" value="1"/>
</dbReference>
<reference evidence="10 11" key="9">
    <citation type="journal article" date="2005" name="J. Gen. Virol.">
        <title>Analysis of the Choristoneura fumiferana nucleopolyhedrovirus genome.</title>
        <authorList>
            <person name="de Jong J.G."/>
            <person name="Lauzon H.A."/>
            <person name="Dominy C."/>
            <person name="Poloumienko A."/>
            <person name="Carstens E.B."/>
            <person name="Arif B.M."/>
            <person name="Krell P.J."/>
        </authorList>
    </citation>
    <scope>NUCLEOTIDE SEQUENCE [LARGE SCALE GENOMIC DNA]</scope>
</reference>
<evidence type="ECO:0000256" key="5">
    <source>
        <dbReference type="ARBA" id="ARBA00022777"/>
    </source>
</evidence>
<organism evidence="10 11">
    <name type="scientific">Choristoneura fumiferana nuclear polyhedrosis virus</name>
    <name type="common">CfMNPV</name>
    <dbReference type="NCBI Taxonomy" id="208973"/>
    <lineage>
        <taxon>Viruses</taxon>
        <taxon>Viruses incertae sedis</taxon>
        <taxon>Naldaviricetes</taxon>
        <taxon>Lefavirales</taxon>
        <taxon>Baculoviridae</taxon>
        <taxon>Alphabaculovirus</taxon>
        <taxon>Alphabaculovirus chofumiferanae</taxon>
    </lineage>
</organism>
<evidence type="ECO:0000256" key="4">
    <source>
        <dbReference type="ARBA" id="ARBA00022741"/>
    </source>
</evidence>
<keyword evidence="5 10" id="KW-0418">Kinase</keyword>
<dbReference type="PROSITE" id="PS50011">
    <property type="entry name" value="PROTEIN_KINASE_DOM"/>
    <property type="match status" value="1"/>
</dbReference>
<accession>Q7TLM0</accession>
<sequence length="291" mass="33307">MDATLQALTQFVNDSTVIAPKVVNGRFGKMDVLHHRPTSKLYLRKTISAHNFSADEINVHDLMADHPSFVNMYFCYNSPTAWAIVMDYVPCPDLFETMQTQGALDSALVANIVRQLCDALNDLHVITGYIHNDVKLENVLYFGARDRVYLCDYGLCKREHSPGVHDGTLEYFSPEKIRRHNYARSFDWYAVGVVTYKLLTGVKHPFERSVAEVLDLSSMRRRQQYNDITLLKNVRNLQARDFVFCLTRFNLECRLIDHKQIVKHPFLINKHNSGGCSSHASLVAEFSTNCV</sequence>
<reference evidence="10 11" key="3">
    <citation type="journal article" date="1995" name="Virology">
        <title>Identification and analysis of a putative origin of DNA replication in the Choristoneura fumiferana multinucleocapsid nuclear polyhedrosis virus genome.</title>
        <authorList>
            <person name="Xie W.D."/>
            <person name="Arif B."/>
            <person name="Dobos P."/>
            <person name="Krell P.J."/>
        </authorList>
    </citation>
    <scope>NUCLEOTIDE SEQUENCE [LARGE SCALE GENOMIC DNA]</scope>
</reference>
<comment type="catalytic activity">
    <reaction evidence="7">
        <text>L-threonyl-[protein] + ATP = O-phospho-L-threonyl-[protein] + ADP + H(+)</text>
        <dbReference type="Rhea" id="RHEA:46608"/>
        <dbReference type="Rhea" id="RHEA-COMP:11060"/>
        <dbReference type="Rhea" id="RHEA-COMP:11605"/>
        <dbReference type="ChEBI" id="CHEBI:15378"/>
        <dbReference type="ChEBI" id="CHEBI:30013"/>
        <dbReference type="ChEBI" id="CHEBI:30616"/>
        <dbReference type="ChEBI" id="CHEBI:61977"/>
        <dbReference type="ChEBI" id="CHEBI:456216"/>
        <dbReference type="EC" id="2.7.11.1"/>
    </reaction>
</comment>
<evidence type="ECO:0000256" key="2">
    <source>
        <dbReference type="ARBA" id="ARBA00022527"/>
    </source>
</evidence>
<dbReference type="GO" id="GO:0005524">
    <property type="term" value="F:ATP binding"/>
    <property type="evidence" value="ECO:0007669"/>
    <property type="project" value="UniProtKB-KW"/>
</dbReference>
<keyword evidence="11" id="KW-1185">Reference proteome</keyword>
<dbReference type="GO" id="GO:0004674">
    <property type="term" value="F:protein serine/threonine kinase activity"/>
    <property type="evidence" value="ECO:0007669"/>
    <property type="project" value="UniProtKB-KW"/>
</dbReference>
<dbReference type="InterPro" id="IPR011009">
    <property type="entry name" value="Kinase-like_dom_sf"/>
</dbReference>
<dbReference type="InterPro" id="IPR000719">
    <property type="entry name" value="Prot_kinase_dom"/>
</dbReference>
<dbReference type="Gene3D" id="1.10.510.10">
    <property type="entry name" value="Transferase(Phosphotransferase) domain 1"/>
    <property type="match status" value="1"/>
</dbReference>
<evidence type="ECO:0000313" key="10">
    <source>
        <dbReference type="EMBL" id="AAP29918.1"/>
    </source>
</evidence>
<evidence type="ECO:0000259" key="9">
    <source>
        <dbReference type="PROSITE" id="PS50011"/>
    </source>
</evidence>
<dbReference type="KEGG" id="vg:1482778"/>
<keyword evidence="3" id="KW-0808">Transferase</keyword>
<protein>
    <recommendedName>
        <fullName evidence="1">non-specific serine/threonine protein kinase</fullName>
        <ecNumber evidence="1">2.7.11.1</ecNumber>
    </recommendedName>
</protein>
<dbReference type="InterPro" id="IPR050236">
    <property type="entry name" value="Ser_Thr_kinase_AGC"/>
</dbReference>
<dbReference type="RefSeq" id="NP_848456.1">
    <property type="nucleotide sequence ID" value="NC_004778.3"/>
</dbReference>
<feature type="domain" description="Protein kinase" evidence="9">
    <location>
        <begin position="1"/>
        <end position="267"/>
    </location>
</feature>
<dbReference type="PANTHER" id="PTHR24356">
    <property type="entry name" value="SERINE/THREONINE-PROTEIN KINASE"/>
    <property type="match status" value="1"/>
</dbReference>
<reference evidence="10 11" key="7">
    <citation type="journal article" date="2000" name="Virology">
        <title>Identification and molecular characterization of the Choristoneura fumiferana multicapsid nucleopolyhedrovirus genomic region encoding the regulatory genes pkip, p47, lef-12, and gta.</title>
        <authorList>
            <person name="Lapointe R."/>
            <person name="Back D.W."/>
            <person name="Ding Q."/>
            <person name="Carstens E.B."/>
        </authorList>
    </citation>
    <scope>NUCLEOTIDE SEQUENCE [LARGE SCALE GENOMIC DNA]</scope>
</reference>
<organismHost>
    <name type="scientific">Choristoneura fumiferana</name>
    <name type="common">Spruce budworm moth</name>
    <name type="synonym">Archips fumiferana</name>
    <dbReference type="NCBI Taxonomy" id="7141"/>
</organismHost>
<reference evidence="10 11" key="8">
    <citation type="journal article" date="2002" name="Virus Res.">
        <title>Identification and molecular characterization of the baculovirus CfMNPV early genes: ie-1, ie-2 and pe38.</title>
        <authorList>
            <person name="Carstens E.B."/>
            <person name="Liu J.J."/>
            <person name="Dominy C."/>
        </authorList>
    </citation>
    <scope>NUCLEOTIDE SEQUENCE [LARGE SCALE GENOMIC DNA]</scope>
</reference>
<dbReference type="Proteomes" id="UP000204418">
    <property type="component" value="Segment"/>
</dbReference>